<evidence type="ECO:0000259" key="3">
    <source>
        <dbReference type="Pfam" id="PF00462"/>
    </source>
</evidence>
<organism evidence="4 5">
    <name type="scientific">Smittium megazygosporum</name>
    <dbReference type="NCBI Taxonomy" id="133381"/>
    <lineage>
        <taxon>Eukaryota</taxon>
        <taxon>Fungi</taxon>
        <taxon>Fungi incertae sedis</taxon>
        <taxon>Zoopagomycota</taxon>
        <taxon>Kickxellomycotina</taxon>
        <taxon>Harpellomycetes</taxon>
        <taxon>Harpellales</taxon>
        <taxon>Legeriomycetaceae</taxon>
        <taxon>Smittium</taxon>
    </lineage>
</organism>
<name>A0A2T9ZL24_9FUNG</name>
<keyword evidence="5" id="KW-1185">Reference proteome</keyword>
<sequence length="795" mass="89614">MFLRRKHRLWLKRSLFAFLVLLALFYFGLFSPDLLSSAPKFELQNEIFKSFKADPASYPSNHRAILYGIKDNWDFKGLKFLLESFQEKGVKFATVDIGKYPNTLKNIPSDSNTEPKEAFLVIDNKVVGTHSYLVSRPHFAVLNKILKRKKLPYNPDKSKVPKYKNNFAKLTFELDNTIEQQIVSLMASNDIAIILPEKSDPTPELHKIVKTLVDKHFFNRIDFRLNGVKDGDHVYSPSFGRITIPCVFFNNQQYTFDEFIMSYNQDRFEDIILEKSESDNVDGISIVDAAISQQKAVLFLSSGSAQSNAVSALFEKYRSELGLVYHPQTIGFSNKNYASVAQNLIWRNNNLSPFPNLNKLDAAEKEAKTFLKSSLRKYKYVVIAKAKDSLVTKIQNQILEKNSPSDLITLYTTNNSTAFPLSIALRTISDSDDLPLVYMSGKLAFSGIAKLTSLTNEKKLVLDDSKPNTMTKFKIEELIKKNKIMVFSKTYCPFCRAAKSLLDDSKIKFTALEVNTLSNPREVKGWLREISNGHNTFPNIFINGKSIGGNYELQLLKKDNKLLSIINPPRETQANKPSEMTDEQIKKIIVDLIISNPIMVFSKTYCPFCKKAKALLSSSNLKYKAFEADIVPYMPKLKSLLGDISGGHYTFPNIFINGKSIGGASDLEHLIGTKQIISLLSSDGQTIGSSPLNKRNYSKKELQNLISDNQVMMFSKRDCKFSVRAKSDLIRNKVNFYALEIDDVLNDSSVKSHLGQLSNGHSTFPNIFINGKSVGGSDELDAIIRAGQLSEILNS</sequence>
<gene>
    <name evidence="4" type="ORF">BB560_000231</name>
</gene>
<dbReference type="Proteomes" id="UP000245609">
    <property type="component" value="Unassembled WGS sequence"/>
</dbReference>
<evidence type="ECO:0000256" key="2">
    <source>
        <dbReference type="ARBA" id="ARBA00023284"/>
    </source>
</evidence>
<dbReference type="AlphaFoldDB" id="A0A2T9ZL24"/>
<dbReference type="SUPFAM" id="SSF52833">
    <property type="entry name" value="Thioredoxin-like"/>
    <property type="match status" value="3"/>
</dbReference>
<dbReference type="Gene3D" id="3.40.30.10">
    <property type="entry name" value="Glutaredoxin"/>
    <property type="match status" value="3"/>
</dbReference>
<dbReference type="EMBL" id="MBFS01000022">
    <property type="protein sequence ID" value="PVV05250.1"/>
    <property type="molecule type" value="Genomic_DNA"/>
</dbReference>
<dbReference type="PROSITE" id="PS51354">
    <property type="entry name" value="GLUTAREDOXIN_2"/>
    <property type="match status" value="3"/>
</dbReference>
<dbReference type="InterPro" id="IPR002109">
    <property type="entry name" value="Glutaredoxin"/>
</dbReference>
<reference evidence="4 5" key="1">
    <citation type="journal article" date="2018" name="MBio">
        <title>Comparative Genomics Reveals the Core Gene Toolbox for the Fungus-Insect Symbiosis.</title>
        <authorList>
            <person name="Wang Y."/>
            <person name="Stata M."/>
            <person name="Wang W."/>
            <person name="Stajich J.E."/>
            <person name="White M.M."/>
            <person name="Moncalvo J.M."/>
        </authorList>
    </citation>
    <scope>NUCLEOTIDE SEQUENCE [LARGE SCALE GENOMIC DNA]</scope>
    <source>
        <strain evidence="4 5">SC-DP-2</strain>
    </source>
</reference>
<dbReference type="GO" id="GO:0034599">
    <property type="term" value="P:cellular response to oxidative stress"/>
    <property type="evidence" value="ECO:0007669"/>
    <property type="project" value="TreeGrafter"/>
</dbReference>
<keyword evidence="1" id="KW-1015">Disulfide bond</keyword>
<protein>
    <recommendedName>
        <fullName evidence="3">Glutaredoxin domain-containing protein</fullName>
    </recommendedName>
</protein>
<dbReference type="PANTHER" id="PTHR45694:SF18">
    <property type="entry name" value="GLUTAREDOXIN-1-RELATED"/>
    <property type="match status" value="1"/>
</dbReference>
<accession>A0A2T9ZL24</accession>
<feature type="domain" description="Glutaredoxin" evidence="3">
    <location>
        <begin position="711"/>
        <end position="774"/>
    </location>
</feature>
<dbReference type="GO" id="GO:0015038">
    <property type="term" value="F:glutathione disulfide oxidoreductase activity"/>
    <property type="evidence" value="ECO:0007669"/>
    <property type="project" value="TreeGrafter"/>
</dbReference>
<comment type="caution">
    <text evidence="4">The sequence shown here is derived from an EMBL/GenBank/DDBJ whole genome shotgun (WGS) entry which is preliminary data.</text>
</comment>
<evidence type="ECO:0000313" key="4">
    <source>
        <dbReference type="EMBL" id="PVV05250.1"/>
    </source>
</evidence>
<dbReference type="Pfam" id="PF00462">
    <property type="entry name" value="Glutaredoxin"/>
    <property type="match status" value="3"/>
</dbReference>
<feature type="domain" description="Glutaredoxin" evidence="3">
    <location>
        <begin position="598"/>
        <end position="661"/>
    </location>
</feature>
<dbReference type="CDD" id="cd03419">
    <property type="entry name" value="GRX_GRXh_1_2_like"/>
    <property type="match status" value="2"/>
</dbReference>
<dbReference type="GO" id="GO:0005737">
    <property type="term" value="C:cytoplasm"/>
    <property type="evidence" value="ECO:0007669"/>
    <property type="project" value="TreeGrafter"/>
</dbReference>
<dbReference type="PROSITE" id="PS00195">
    <property type="entry name" value="GLUTAREDOXIN_1"/>
    <property type="match status" value="2"/>
</dbReference>
<dbReference type="PANTHER" id="PTHR45694">
    <property type="entry name" value="GLUTAREDOXIN 2"/>
    <property type="match status" value="1"/>
</dbReference>
<evidence type="ECO:0000313" key="5">
    <source>
        <dbReference type="Proteomes" id="UP000245609"/>
    </source>
</evidence>
<dbReference type="GO" id="GO:0005634">
    <property type="term" value="C:nucleus"/>
    <property type="evidence" value="ECO:0007669"/>
    <property type="project" value="TreeGrafter"/>
</dbReference>
<dbReference type="InterPro" id="IPR011767">
    <property type="entry name" value="GLR_AS"/>
</dbReference>
<keyword evidence="2" id="KW-0676">Redox-active center</keyword>
<dbReference type="STRING" id="133381.A0A2T9ZL24"/>
<proteinExistence type="predicted"/>
<dbReference type="PRINTS" id="PR00160">
    <property type="entry name" value="GLUTAREDOXIN"/>
</dbReference>
<dbReference type="OrthoDB" id="418495at2759"/>
<feature type="domain" description="Glutaredoxin" evidence="3">
    <location>
        <begin position="484"/>
        <end position="547"/>
    </location>
</feature>
<evidence type="ECO:0000256" key="1">
    <source>
        <dbReference type="ARBA" id="ARBA00023157"/>
    </source>
</evidence>
<dbReference type="InterPro" id="IPR014025">
    <property type="entry name" value="Glutaredoxin_subgr"/>
</dbReference>
<dbReference type="InterPro" id="IPR036249">
    <property type="entry name" value="Thioredoxin-like_sf"/>
</dbReference>